<comment type="similarity">
    <text evidence="2 4">Belongs to the trehalose phosphatase family.</text>
</comment>
<comment type="pathway">
    <text evidence="1 4">Glycan biosynthesis; trehalose biosynthesis.</text>
</comment>
<dbReference type="Proteomes" id="UP000249169">
    <property type="component" value="Unassembled WGS sequence"/>
</dbReference>
<dbReference type="NCBIfam" id="TIGR01484">
    <property type="entry name" value="HAD-SF-IIB"/>
    <property type="match status" value="1"/>
</dbReference>
<dbReference type="AlphaFoldDB" id="A0A328C9L6"/>
<keyword evidence="4" id="KW-0460">Magnesium</keyword>
<dbReference type="Gene3D" id="3.40.50.1000">
    <property type="entry name" value="HAD superfamily/HAD-like"/>
    <property type="match status" value="1"/>
</dbReference>
<sequence length="268" mass="28716">MKMLQDVEVEVGGALARGRALVVMLDFDGTLAPITEHYDQARALPGALEAVSALVEAGVEVAIISGRSLHDVRARLPVVGVSYLGSHGLEMAWKGGDVEVVPGAEEARWALQRLEERWGQEFGELEGVVLERKPFGVALHYRMLAEGEEGLVERARELAETGDGLRCKAGKKVLEAVPAIDWHKGRATDLVVRRAESRAPGGVYAMYVGDDVTDEDAFAVLDGESCGVLVAPEDRASAASARVDGPEQVLRLLERLVALGSQQRSAGL</sequence>
<dbReference type="RefSeq" id="WP_111729383.1">
    <property type="nucleotide sequence ID" value="NZ_QHKO01000003.1"/>
</dbReference>
<dbReference type="GO" id="GO:0004805">
    <property type="term" value="F:trehalose-phosphatase activity"/>
    <property type="evidence" value="ECO:0007669"/>
    <property type="project" value="UniProtKB-EC"/>
</dbReference>
<comment type="caution">
    <text evidence="5">The sequence shown here is derived from an EMBL/GenBank/DDBJ whole genome shotgun (WGS) entry which is preliminary data.</text>
</comment>
<gene>
    <name evidence="5" type="primary">otsB</name>
    <name evidence="5" type="ORF">DL240_08155</name>
</gene>
<proteinExistence type="inferred from homology"/>
<evidence type="ECO:0000256" key="4">
    <source>
        <dbReference type="RuleBase" id="RU361117"/>
    </source>
</evidence>
<keyword evidence="6" id="KW-1185">Reference proteome</keyword>
<evidence type="ECO:0000256" key="2">
    <source>
        <dbReference type="ARBA" id="ARBA00008770"/>
    </source>
</evidence>
<evidence type="ECO:0000313" key="5">
    <source>
        <dbReference type="EMBL" id="RAL22855.1"/>
    </source>
</evidence>
<dbReference type="UniPathway" id="UPA00299"/>
<dbReference type="InterPro" id="IPR003337">
    <property type="entry name" value="Trehalose_PPase"/>
</dbReference>
<dbReference type="Pfam" id="PF02358">
    <property type="entry name" value="Trehalose_PPase"/>
    <property type="match status" value="1"/>
</dbReference>
<dbReference type="Gene3D" id="3.30.70.1020">
    <property type="entry name" value="Trehalose-6-phosphate phosphatase related protein, domain 2"/>
    <property type="match status" value="1"/>
</dbReference>
<dbReference type="EC" id="3.1.3.12" evidence="4"/>
<evidence type="ECO:0000256" key="3">
    <source>
        <dbReference type="ARBA" id="ARBA00022801"/>
    </source>
</evidence>
<dbReference type="PANTHER" id="PTHR43768">
    <property type="entry name" value="TREHALOSE 6-PHOSPHATE PHOSPHATASE"/>
    <property type="match status" value="1"/>
</dbReference>
<comment type="catalytic activity">
    <reaction evidence="4">
        <text>alpha,alpha-trehalose 6-phosphate + H2O = alpha,alpha-trehalose + phosphate</text>
        <dbReference type="Rhea" id="RHEA:23420"/>
        <dbReference type="ChEBI" id="CHEBI:15377"/>
        <dbReference type="ChEBI" id="CHEBI:16551"/>
        <dbReference type="ChEBI" id="CHEBI:43474"/>
        <dbReference type="ChEBI" id="CHEBI:58429"/>
        <dbReference type="EC" id="3.1.3.12"/>
    </reaction>
</comment>
<dbReference type="OrthoDB" id="414934at2"/>
<organism evidence="5 6">
    <name type="scientific">Lujinxingia litoralis</name>
    <dbReference type="NCBI Taxonomy" id="2211119"/>
    <lineage>
        <taxon>Bacteria</taxon>
        <taxon>Deltaproteobacteria</taxon>
        <taxon>Bradymonadales</taxon>
        <taxon>Lujinxingiaceae</taxon>
        <taxon>Lujinxingia</taxon>
    </lineage>
</organism>
<dbReference type="PANTHER" id="PTHR43768:SF3">
    <property type="entry name" value="TREHALOSE 6-PHOSPHATE PHOSPHATASE"/>
    <property type="match status" value="1"/>
</dbReference>
<protein>
    <recommendedName>
        <fullName evidence="4">Trehalose 6-phosphate phosphatase</fullName>
        <ecNumber evidence="4">3.1.3.12</ecNumber>
    </recommendedName>
</protein>
<comment type="cofactor">
    <cofactor evidence="4">
        <name>Mg(2+)</name>
        <dbReference type="ChEBI" id="CHEBI:18420"/>
    </cofactor>
</comment>
<dbReference type="EMBL" id="QHKO01000003">
    <property type="protein sequence ID" value="RAL22855.1"/>
    <property type="molecule type" value="Genomic_DNA"/>
</dbReference>
<name>A0A328C9L6_9DELT</name>
<dbReference type="InterPro" id="IPR044651">
    <property type="entry name" value="OTSB-like"/>
</dbReference>
<dbReference type="NCBIfam" id="TIGR00685">
    <property type="entry name" value="T6PP"/>
    <property type="match status" value="1"/>
</dbReference>
<keyword evidence="3 4" id="KW-0378">Hydrolase</keyword>
<dbReference type="SUPFAM" id="SSF56784">
    <property type="entry name" value="HAD-like"/>
    <property type="match status" value="1"/>
</dbReference>
<dbReference type="InterPro" id="IPR023214">
    <property type="entry name" value="HAD_sf"/>
</dbReference>
<evidence type="ECO:0000256" key="1">
    <source>
        <dbReference type="ARBA" id="ARBA00005199"/>
    </source>
</evidence>
<keyword evidence="4" id="KW-0479">Metal-binding</keyword>
<dbReference type="InterPro" id="IPR006379">
    <property type="entry name" value="HAD-SF_hydro_IIB"/>
</dbReference>
<reference evidence="5 6" key="1">
    <citation type="submission" date="2018-05" db="EMBL/GenBank/DDBJ databases">
        <title>Lujinxingia marina gen. nov. sp. nov., a new facultative anaerobic member of the class Deltaproteobacteria, and proposal of Lujinxingaceae fam. nov.</title>
        <authorList>
            <person name="Li C.-M."/>
        </authorList>
    </citation>
    <scope>NUCLEOTIDE SEQUENCE [LARGE SCALE GENOMIC DNA]</scope>
    <source>
        <strain evidence="5 6">B210</strain>
    </source>
</reference>
<dbReference type="GO" id="GO:0005992">
    <property type="term" value="P:trehalose biosynthetic process"/>
    <property type="evidence" value="ECO:0007669"/>
    <property type="project" value="UniProtKB-UniPathway"/>
</dbReference>
<dbReference type="InterPro" id="IPR036412">
    <property type="entry name" value="HAD-like_sf"/>
</dbReference>
<dbReference type="GO" id="GO:0046872">
    <property type="term" value="F:metal ion binding"/>
    <property type="evidence" value="ECO:0007669"/>
    <property type="project" value="UniProtKB-KW"/>
</dbReference>
<accession>A0A328C9L6</accession>
<comment type="function">
    <text evidence="4">Removes the phosphate from trehalose 6-phosphate to produce free trehalose.</text>
</comment>
<evidence type="ECO:0000313" key="6">
    <source>
        <dbReference type="Proteomes" id="UP000249169"/>
    </source>
</evidence>